<evidence type="ECO:0000313" key="2">
    <source>
        <dbReference type="Proteomes" id="UP001482620"/>
    </source>
</evidence>
<accession>A0ABV0T625</accession>
<dbReference type="Proteomes" id="UP001482620">
    <property type="component" value="Unassembled WGS sequence"/>
</dbReference>
<evidence type="ECO:0000313" key="1">
    <source>
        <dbReference type="EMBL" id="MEQ2227541.1"/>
    </source>
</evidence>
<comment type="caution">
    <text evidence="1">The sequence shown here is derived from an EMBL/GenBank/DDBJ whole genome shotgun (WGS) entry which is preliminary data.</text>
</comment>
<name>A0ABV0T625_9TELE</name>
<organism evidence="1 2">
    <name type="scientific">Ilyodon furcidens</name>
    <name type="common">goldbreast splitfin</name>
    <dbReference type="NCBI Taxonomy" id="33524"/>
    <lineage>
        <taxon>Eukaryota</taxon>
        <taxon>Metazoa</taxon>
        <taxon>Chordata</taxon>
        <taxon>Craniata</taxon>
        <taxon>Vertebrata</taxon>
        <taxon>Euteleostomi</taxon>
        <taxon>Actinopterygii</taxon>
        <taxon>Neopterygii</taxon>
        <taxon>Teleostei</taxon>
        <taxon>Neoteleostei</taxon>
        <taxon>Acanthomorphata</taxon>
        <taxon>Ovalentaria</taxon>
        <taxon>Atherinomorphae</taxon>
        <taxon>Cyprinodontiformes</taxon>
        <taxon>Goodeidae</taxon>
        <taxon>Ilyodon</taxon>
    </lineage>
</organism>
<reference evidence="1 2" key="1">
    <citation type="submission" date="2021-06" db="EMBL/GenBank/DDBJ databases">
        <authorList>
            <person name="Palmer J.M."/>
        </authorList>
    </citation>
    <scope>NUCLEOTIDE SEQUENCE [LARGE SCALE GENOMIC DNA]</scope>
    <source>
        <strain evidence="2">if_2019</strain>
        <tissue evidence="1">Muscle</tissue>
    </source>
</reference>
<keyword evidence="2" id="KW-1185">Reference proteome</keyword>
<feature type="non-terminal residue" evidence="1">
    <location>
        <position position="1"/>
    </location>
</feature>
<proteinExistence type="predicted"/>
<gene>
    <name evidence="1" type="ORF">ILYODFUR_038701</name>
</gene>
<dbReference type="EMBL" id="JAHRIQ010021589">
    <property type="protein sequence ID" value="MEQ2227541.1"/>
    <property type="molecule type" value="Genomic_DNA"/>
</dbReference>
<protein>
    <submittedName>
        <fullName evidence="1">Uncharacterized protein</fullName>
    </submittedName>
</protein>
<feature type="non-terminal residue" evidence="1">
    <location>
        <position position="127"/>
    </location>
</feature>
<sequence length="127" mass="14545">LHHLLQPSLRSLLRFKLQFPLRFSLTLRHLFSIVFSSPPVSAFPSSSHHSNLHYLSFLYLASTPVSILLITYSSRSHCFTIHLPCIQAHQFHLFPLASSCQIPVRFLSDSYDSPTLHYSKFPVNIVP</sequence>